<proteinExistence type="inferred from homology"/>
<feature type="domain" description="Spore germination protein N-terminal" evidence="9">
    <location>
        <begin position="23"/>
        <end position="211"/>
    </location>
</feature>
<dbReference type="InterPro" id="IPR008844">
    <property type="entry name" value="Spore_GerAC-like"/>
</dbReference>
<dbReference type="RefSeq" id="WP_166636323.1">
    <property type="nucleotide sequence ID" value="NZ_SOAZ01000004.1"/>
</dbReference>
<dbReference type="Proteomes" id="UP000295325">
    <property type="component" value="Unassembled WGS sequence"/>
</dbReference>
<dbReference type="Pfam" id="PF25198">
    <property type="entry name" value="Spore_GerAC_N"/>
    <property type="match status" value="1"/>
</dbReference>
<accession>A0A4R7KV10</accession>
<evidence type="ECO:0000259" key="8">
    <source>
        <dbReference type="Pfam" id="PF05504"/>
    </source>
</evidence>
<dbReference type="InterPro" id="IPR057336">
    <property type="entry name" value="GerAC_N"/>
</dbReference>
<evidence type="ECO:0000256" key="6">
    <source>
        <dbReference type="ARBA" id="ARBA00023139"/>
    </source>
</evidence>
<keyword evidence="3" id="KW-0309">Germination</keyword>
<evidence type="ECO:0000313" key="10">
    <source>
        <dbReference type="EMBL" id="TDT62347.1"/>
    </source>
</evidence>
<sequence length="390" mass="45082">MKHKRGLICILILTLLFTSGCWDKIELEQRVFITAMLIDLNEEDKENKPIGSTGAFNDDMPEKLKITFGMANPSKIQEGENAFLIRSVTSVNATKAVEKLATMTSRVPFYGQLRLVILTERLVRNKETFKEILDHIERDAVINSLAKVVIFTGNPEEAFEIDPKLEILNSVYVTGIMDNSKITSETTDMTLTELLSSIRNNDGLAAVPLLEVRPQDGRGFEINRLALIKDYSLLDYLDTRYVRTYKIMNRKFKNGKKVINYKGLEIPFVIYTMNREIWLEEGGDNLKYRVKVEVEGDIKEYSFEENLFETNTLKDIQQKIQESIKMELQESTRYFQNVIGADYLGFGDYTNKYHNSVYKKYKENWDESFKKAEISYDVKADIRRIGPSKK</sequence>
<dbReference type="AlphaFoldDB" id="A0A4R7KV10"/>
<keyword evidence="5" id="KW-0472">Membrane</keyword>
<evidence type="ECO:0000256" key="4">
    <source>
        <dbReference type="ARBA" id="ARBA00022729"/>
    </source>
</evidence>
<dbReference type="InterPro" id="IPR046953">
    <property type="entry name" value="Spore_GerAC-like_C"/>
</dbReference>
<gene>
    <name evidence="10" type="ORF">EDD71_10471</name>
</gene>
<keyword evidence="11" id="KW-1185">Reference proteome</keyword>
<dbReference type="PANTHER" id="PTHR35789">
    <property type="entry name" value="SPORE GERMINATION PROTEIN B3"/>
    <property type="match status" value="1"/>
</dbReference>
<evidence type="ECO:0000259" key="9">
    <source>
        <dbReference type="Pfam" id="PF25198"/>
    </source>
</evidence>
<protein>
    <submittedName>
        <fullName evidence="10">Ger(X)C family germination protein</fullName>
    </submittedName>
</protein>
<dbReference type="GO" id="GO:0009847">
    <property type="term" value="P:spore germination"/>
    <property type="evidence" value="ECO:0007669"/>
    <property type="project" value="InterPro"/>
</dbReference>
<dbReference type="PROSITE" id="PS51257">
    <property type="entry name" value="PROKAR_LIPOPROTEIN"/>
    <property type="match status" value="1"/>
</dbReference>
<evidence type="ECO:0000256" key="1">
    <source>
        <dbReference type="ARBA" id="ARBA00004635"/>
    </source>
</evidence>
<dbReference type="Gene3D" id="3.30.300.210">
    <property type="entry name" value="Nutrient germinant receptor protein C, domain 3"/>
    <property type="match status" value="1"/>
</dbReference>
<keyword evidence="7" id="KW-0449">Lipoprotein</keyword>
<dbReference type="EMBL" id="SOAZ01000004">
    <property type="protein sequence ID" value="TDT62347.1"/>
    <property type="molecule type" value="Genomic_DNA"/>
</dbReference>
<comment type="similarity">
    <text evidence="2">Belongs to the GerABKC lipoprotein family.</text>
</comment>
<comment type="subcellular location">
    <subcellularLocation>
        <location evidence="1">Membrane</location>
        <topology evidence="1">Lipid-anchor</topology>
    </subcellularLocation>
</comment>
<evidence type="ECO:0000256" key="5">
    <source>
        <dbReference type="ARBA" id="ARBA00023136"/>
    </source>
</evidence>
<evidence type="ECO:0000256" key="2">
    <source>
        <dbReference type="ARBA" id="ARBA00007886"/>
    </source>
</evidence>
<comment type="caution">
    <text evidence="10">The sequence shown here is derived from an EMBL/GenBank/DDBJ whole genome shotgun (WGS) entry which is preliminary data.</text>
</comment>
<evidence type="ECO:0000256" key="7">
    <source>
        <dbReference type="ARBA" id="ARBA00023288"/>
    </source>
</evidence>
<reference evidence="10 11" key="1">
    <citation type="submission" date="2019-03" db="EMBL/GenBank/DDBJ databases">
        <title>Genomic Encyclopedia of Type Strains, Phase IV (KMG-IV): sequencing the most valuable type-strain genomes for metagenomic binning, comparative biology and taxonomic classification.</title>
        <authorList>
            <person name="Goeker M."/>
        </authorList>
    </citation>
    <scope>NUCLEOTIDE SEQUENCE [LARGE SCALE GENOMIC DNA]</scope>
    <source>
        <strain evidence="10 11">DSM 24455</strain>
    </source>
</reference>
<dbReference type="InterPro" id="IPR038501">
    <property type="entry name" value="Spore_GerAC_C_sf"/>
</dbReference>
<keyword evidence="6" id="KW-0564">Palmitate</keyword>
<name>A0A4R7KV10_9CLOT</name>
<keyword evidence="4" id="KW-0732">Signal</keyword>
<evidence type="ECO:0000313" key="11">
    <source>
        <dbReference type="Proteomes" id="UP000295325"/>
    </source>
</evidence>
<evidence type="ECO:0000256" key="3">
    <source>
        <dbReference type="ARBA" id="ARBA00022544"/>
    </source>
</evidence>
<organism evidence="10 11">
    <name type="scientific">Fonticella tunisiensis</name>
    <dbReference type="NCBI Taxonomy" id="1096341"/>
    <lineage>
        <taxon>Bacteria</taxon>
        <taxon>Bacillati</taxon>
        <taxon>Bacillota</taxon>
        <taxon>Clostridia</taxon>
        <taxon>Eubacteriales</taxon>
        <taxon>Clostridiaceae</taxon>
        <taxon>Fonticella</taxon>
    </lineage>
</organism>
<dbReference type="Pfam" id="PF05504">
    <property type="entry name" value="Spore_GerAC"/>
    <property type="match status" value="1"/>
</dbReference>
<feature type="domain" description="Spore germination GerAC-like C-terminal" evidence="8">
    <location>
        <begin position="224"/>
        <end position="386"/>
    </location>
</feature>
<dbReference type="GO" id="GO:0016020">
    <property type="term" value="C:membrane"/>
    <property type="evidence" value="ECO:0007669"/>
    <property type="project" value="UniProtKB-SubCell"/>
</dbReference>
<dbReference type="PANTHER" id="PTHR35789:SF1">
    <property type="entry name" value="SPORE GERMINATION PROTEIN B3"/>
    <property type="match status" value="1"/>
</dbReference>
<dbReference type="NCBIfam" id="TIGR02887">
    <property type="entry name" value="spore_ger_x_C"/>
    <property type="match status" value="1"/>
</dbReference>